<dbReference type="Pfam" id="PF03748">
    <property type="entry name" value="FliL"/>
    <property type="match status" value="1"/>
</dbReference>
<keyword evidence="8 10" id="KW-1133">Transmembrane helix</keyword>
<dbReference type="GO" id="GO:0071978">
    <property type="term" value="P:bacterial-type flagellum-dependent swarming motility"/>
    <property type="evidence" value="ECO:0007669"/>
    <property type="project" value="TreeGrafter"/>
</dbReference>
<sequence>MSKVLNILNIVTKVMTFLVVTAIAAISLATAYIMFAPDDFPKPFHLVYDYSRSTLPLGSVEAAVEPTPTPHVYQPGEGIMVNMSTKIINLADPSGRKYIRLTVVLEFAPEEAPADEKSAKASGGHDSGEAAAAGNDFETRIQSRMPVMDDVVITLLSTKTFEELYTAEGKERLRQELMQAIQQRLPEFHLLSVYFTEFVVQ</sequence>
<evidence type="ECO:0000313" key="11">
    <source>
        <dbReference type="EMBL" id="KPL77532.1"/>
    </source>
</evidence>
<dbReference type="InterPro" id="IPR005503">
    <property type="entry name" value="FliL"/>
</dbReference>
<evidence type="ECO:0000256" key="2">
    <source>
        <dbReference type="ARBA" id="ARBA00004162"/>
    </source>
</evidence>
<evidence type="ECO:0000256" key="8">
    <source>
        <dbReference type="ARBA" id="ARBA00022989"/>
    </source>
</evidence>
<proteinExistence type="inferred from homology"/>
<keyword evidence="4 10" id="KW-1003">Cell membrane</keyword>
<keyword evidence="9 10" id="KW-0472">Membrane</keyword>
<evidence type="ECO:0000313" key="12">
    <source>
        <dbReference type="Proteomes" id="UP000050514"/>
    </source>
</evidence>
<evidence type="ECO:0000256" key="7">
    <source>
        <dbReference type="ARBA" id="ARBA00022779"/>
    </source>
</evidence>
<dbReference type="PANTHER" id="PTHR35091">
    <property type="entry name" value="FLAGELLAR PROTEIN FLIL"/>
    <property type="match status" value="1"/>
</dbReference>
<gene>
    <name evidence="11" type="ORF">AC812_03015</name>
</gene>
<comment type="function">
    <text evidence="1 10">Controls the rotational direction of flagella during chemotaxis.</text>
</comment>
<evidence type="ECO:0000256" key="4">
    <source>
        <dbReference type="ARBA" id="ARBA00022475"/>
    </source>
</evidence>
<dbReference type="OrthoDB" id="9799777at2"/>
<keyword evidence="7 10" id="KW-0283">Flagellar rotation</keyword>
<organism evidence="11 12">
    <name type="scientific">Bellilinea caldifistulae</name>
    <dbReference type="NCBI Taxonomy" id="360411"/>
    <lineage>
        <taxon>Bacteria</taxon>
        <taxon>Bacillati</taxon>
        <taxon>Chloroflexota</taxon>
        <taxon>Anaerolineae</taxon>
        <taxon>Anaerolineales</taxon>
        <taxon>Anaerolineaceae</taxon>
        <taxon>Bellilinea</taxon>
    </lineage>
</organism>
<dbReference type="RefSeq" id="WP_061913763.1">
    <property type="nucleotide sequence ID" value="NZ_DF967971.1"/>
</dbReference>
<evidence type="ECO:0000256" key="3">
    <source>
        <dbReference type="ARBA" id="ARBA00008281"/>
    </source>
</evidence>
<dbReference type="AlphaFoldDB" id="A0A0P6XQK4"/>
<comment type="subcellular location">
    <subcellularLocation>
        <location evidence="2">Cell membrane</location>
        <topology evidence="2">Single-pass membrane protein</topology>
    </subcellularLocation>
</comment>
<evidence type="ECO:0000256" key="10">
    <source>
        <dbReference type="RuleBase" id="RU364125"/>
    </source>
</evidence>
<dbReference type="GO" id="GO:0009425">
    <property type="term" value="C:bacterial-type flagellum basal body"/>
    <property type="evidence" value="ECO:0007669"/>
    <property type="project" value="InterPro"/>
</dbReference>
<name>A0A0P6XQK4_9CHLR</name>
<comment type="caution">
    <text evidence="11">The sequence shown here is derived from an EMBL/GenBank/DDBJ whole genome shotgun (WGS) entry which is preliminary data.</text>
</comment>
<keyword evidence="5 10" id="KW-0145">Chemotaxis</keyword>
<reference evidence="11 12" key="1">
    <citation type="submission" date="2015-07" db="EMBL/GenBank/DDBJ databases">
        <title>Draft genome of Bellilinea caldifistulae DSM 17877.</title>
        <authorList>
            <person name="Hemp J."/>
            <person name="Ward L.M."/>
            <person name="Pace L.A."/>
            <person name="Fischer W.W."/>
        </authorList>
    </citation>
    <scope>NUCLEOTIDE SEQUENCE [LARGE SCALE GENOMIC DNA]</scope>
    <source>
        <strain evidence="11 12">GOMI-1</strain>
    </source>
</reference>
<evidence type="ECO:0000256" key="9">
    <source>
        <dbReference type="ARBA" id="ARBA00023136"/>
    </source>
</evidence>
<protein>
    <recommendedName>
        <fullName evidence="10">Flagellar protein FliL</fullName>
    </recommendedName>
</protein>
<dbReference type="Proteomes" id="UP000050514">
    <property type="component" value="Unassembled WGS sequence"/>
</dbReference>
<dbReference type="EMBL" id="LGHJ01000009">
    <property type="protein sequence ID" value="KPL77532.1"/>
    <property type="molecule type" value="Genomic_DNA"/>
</dbReference>
<dbReference type="GO" id="GO:0005886">
    <property type="term" value="C:plasma membrane"/>
    <property type="evidence" value="ECO:0007669"/>
    <property type="project" value="UniProtKB-SubCell"/>
</dbReference>
<evidence type="ECO:0000256" key="5">
    <source>
        <dbReference type="ARBA" id="ARBA00022500"/>
    </source>
</evidence>
<keyword evidence="6 10" id="KW-0812">Transmembrane</keyword>
<feature type="transmembrane region" description="Helical" evidence="10">
    <location>
        <begin position="14"/>
        <end position="35"/>
    </location>
</feature>
<dbReference type="PANTHER" id="PTHR35091:SF2">
    <property type="entry name" value="FLAGELLAR PROTEIN FLIL"/>
    <property type="match status" value="1"/>
</dbReference>
<evidence type="ECO:0000256" key="1">
    <source>
        <dbReference type="ARBA" id="ARBA00002254"/>
    </source>
</evidence>
<dbReference type="STRING" id="360411.AC812_03015"/>
<dbReference type="GO" id="GO:0006935">
    <property type="term" value="P:chemotaxis"/>
    <property type="evidence" value="ECO:0007669"/>
    <property type="project" value="UniProtKB-KW"/>
</dbReference>
<accession>A0A0P6XQK4</accession>
<evidence type="ECO:0000256" key="6">
    <source>
        <dbReference type="ARBA" id="ARBA00022692"/>
    </source>
</evidence>
<keyword evidence="12" id="KW-1185">Reference proteome</keyword>
<comment type="similarity">
    <text evidence="3 10">Belongs to the FliL family.</text>
</comment>